<dbReference type="SMART" id="SM00525">
    <property type="entry name" value="FES"/>
    <property type="match status" value="1"/>
</dbReference>
<dbReference type="GO" id="GO:0003886">
    <property type="term" value="F:DNA (cytosine-5-)-methyltransferase activity"/>
    <property type="evidence" value="ECO:0007669"/>
    <property type="project" value="UniProtKB-EC"/>
</dbReference>
<accession>X1ADB1</accession>
<dbReference type="PRINTS" id="PR00105">
    <property type="entry name" value="C5METTRFRASE"/>
</dbReference>
<dbReference type="PANTHER" id="PTHR10629">
    <property type="entry name" value="CYTOSINE-SPECIFIC METHYLTRANSFERASE"/>
    <property type="match status" value="1"/>
</dbReference>
<dbReference type="Gene3D" id="1.10.340.30">
    <property type="entry name" value="Hypothetical protein, domain 2"/>
    <property type="match status" value="1"/>
</dbReference>
<dbReference type="SUPFAM" id="SSF53335">
    <property type="entry name" value="S-adenosyl-L-methionine-dependent methyltransferases"/>
    <property type="match status" value="1"/>
</dbReference>
<reference evidence="5" key="1">
    <citation type="journal article" date="2014" name="Front. Microbiol.">
        <title>High frequency of phylogenetically diverse reductive dehalogenase-homologous genes in deep subseafloor sedimentary metagenomes.</title>
        <authorList>
            <person name="Kawai M."/>
            <person name="Futagami T."/>
            <person name="Toyoda A."/>
            <person name="Takaki Y."/>
            <person name="Nishi S."/>
            <person name="Hori S."/>
            <person name="Arai W."/>
            <person name="Tsubouchi T."/>
            <person name="Morono Y."/>
            <person name="Uchiyama I."/>
            <person name="Ito T."/>
            <person name="Fujiyama A."/>
            <person name="Inagaki F."/>
            <person name="Takami H."/>
        </authorList>
    </citation>
    <scope>NUCLEOTIDE SEQUENCE</scope>
    <source>
        <strain evidence="5">Expedition CK06-06</strain>
    </source>
</reference>
<dbReference type="GO" id="GO:0006281">
    <property type="term" value="P:DNA repair"/>
    <property type="evidence" value="ECO:0007669"/>
    <property type="project" value="InterPro"/>
</dbReference>
<protein>
    <recommendedName>
        <fullName evidence="1">DNA (cytosine-5-)-methyltransferase</fullName>
        <ecNumber evidence="1">2.1.1.37</ecNumber>
    </recommendedName>
</protein>
<dbReference type="GO" id="GO:0051539">
    <property type="term" value="F:4 iron, 4 sulfur cluster binding"/>
    <property type="evidence" value="ECO:0007669"/>
    <property type="project" value="InterPro"/>
</dbReference>
<dbReference type="AlphaFoldDB" id="X1ADB1"/>
<dbReference type="Gene3D" id="1.10.1670.10">
    <property type="entry name" value="Helix-hairpin-Helix base-excision DNA repair enzymes (C-terminal)"/>
    <property type="match status" value="1"/>
</dbReference>
<name>X1ADB1_9ZZZZ</name>
<dbReference type="PROSITE" id="PS51679">
    <property type="entry name" value="SAM_MT_C5"/>
    <property type="match status" value="1"/>
</dbReference>
<dbReference type="InterPro" id="IPR011257">
    <property type="entry name" value="DNA_glycosylase"/>
</dbReference>
<dbReference type="PROSITE" id="PS00094">
    <property type="entry name" value="C5_MTASE_1"/>
    <property type="match status" value="1"/>
</dbReference>
<proteinExistence type="predicted"/>
<keyword evidence="2" id="KW-0489">Methyltransferase</keyword>
<evidence type="ECO:0000313" key="5">
    <source>
        <dbReference type="EMBL" id="GAG67877.1"/>
    </source>
</evidence>
<dbReference type="PANTHER" id="PTHR10629:SF52">
    <property type="entry name" value="DNA (CYTOSINE-5)-METHYLTRANSFERASE 1"/>
    <property type="match status" value="1"/>
</dbReference>
<feature type="non-terminal residue" evidence="5">
    <location>
        <position position="370"/>
    </location>
</feature>
<dbReference type="SUPFAM" id="SSF48150">
    <property type="entry name" value="DNA-glycosylase"/>
    <property type="match status" value="1"/>
</dbReference>
<dbReference type="GO" id="GO:0016787">
    <property type="term" value="F:hydrolase activity"/>
    <property type="evidence" value="ECO:0007669"/>
    <property type="project" value="UniProtKB-ARBA"/>
</dbReference>
<evidence type="ECO:0000256" key="3">
    <source>
        <dbReference type="ARBA" id="ARBA00022679"/>
    </source>
</evidence>
<dbReference type="InterPro" id="IPR001525">
    <property type="entry name" value="C5_MeTfrase"/>
</dbReference>
<dbReference type="InterPro" id="IPR023170">
    <property type="entry name" value="HhH_base_excis_C"/>
</dbReference>
<dbReference type="Pfam" id="PF00145">
    <property type="entry name" value="DNA_methylase"/>
    <property type="match status" value="1"/>
</dbReference>
<keyword evidence="3" id="KW-0808">Transferase</keyword>
<gene>
    <name evidence="5" type="ORF">S01H4_20849</name>
</gene>
<evidence type="ECO:0000256" key="4">
    <source>
        <dbReference type="ARBA" id="ARBA00022691"/>
    </source>
</evidence>
<dbReference type="GO" id="GO:0044027">
    <property type="term" value="P:negative regulation of gene expression via chromosomal CpG island methylation"/>
    <property type="evidence" value="ECO:0007669"/>
    <property type="project" value="TreeGrafter"/>
</dbReference>
<dbReference type="InterPro" id="IPR050390">
    <property type="entry name" value="C5-Methyltransferase"/>
</dbReference>
<dbReference type="GO" id="GO:0032259">
    <property type="term" value="P:methylation"/>
    <property type="evidence" value="ECO:0007669"/>
    <property type="project" value="UniProtKB-KW"/>
</dbReference>
<dbReference type="GO" id="GO:0003677">
    <property type="term" value="F:DNA binding"/>
    <property type="evidence" value="ECO:0007669"/>
    <property type="project" value="TreeGrafter"/>
</dbReference>
<dbReference type="InterPro" id="IPR003651">
    <property type="entry name" value="Endonuclease3_FeS-loop_motif"/>
</dbReference>
<sequence>RVNERYGQLSLKTLKNKDSDFIKSELISELGLGEKTAYCVMIYSFGLDAFPVDSNIVKIMEKLGFLTPLIENANFSDHKKLQSLCARNFPLDIGHSLHVNMVVHGKRICGANPECNVCPIRKFCNFYKSEVVEKKSSPTCVDLFAGPGGLSIGFTNAGWDVACAFEKDLCAARTYAFNHPGVKVVSQDIKTVDTDDFKVYAGNSSVDLIIAGVPCQGFSLAGYRVRPDLKNKPAQEDDERNALFLEVFRAVDVLKPKFVLFENVPGMRSSRVRYNGESSPVVDALHEEFNKRHYKSVSMILKAEKYGVPQKRRRLFVLGSNVCDPEDIKSELTRTDEVKSMTLIDAIGDLPRLKQGSGLPIAGINKKLEF</sequence>
<dbReference type="EC" id="2.1.1.37" evidence="1"/>
<keyword evidence="4" id="KW-0949">S-adenosyl-L-methionine</keyword>
<dbReference type="Gene3D" id="3.40.50.150">
    <property type="entry name" value="Vaccinia Virus protein VP39"/>
    <property type="match status" value="1"/>
</dbReference>
<dbReference type="InterPro" id="IPR018117">
    <property type="entry name" value="C5_DNA_meth_AS"/>
</dbReference>
<dbReference type="InterPro" id="IPR029063">
    <property type="entry name" value="SAM-dependent_MTases_sf"/>
</dbReference>
<evidence type="ECO:0000256" key="2">
    <source>
        <dbReference type="ARBA" id="ARBA00022603"/>
    </source>
</evidence>
<dbReference type="EMBL" id="BART01009405">
    <property type="protein sequence ID" value="GAG67877.1"/>
    <property type="molecule type" value="Genomic_DNA"/>
</dbReference>
<dbReference type="NCBIfam" id="TIGR00675">
    <property type="entry name" value="dcm"/>
    <property type="match status" value="1"/>
</dbReference>
<comment type="caution">
    <text evidence="5">The sequence shown here is derived from an EMBL/GenBank/DDBJ whole genome shotgun (WGS) entry which is preliminary data.</text>
</comment>
<evidence type="ECO:0000256" key="1">
    <source>
        <dbReference type="ARBA" id="ARBA00011975"/>
    </source>
</evidence>
<feature type="non-terminal residue" evidence="5">
    <location>
        <position position="1"/>
    </location>
</feature>
<organism evidence="5">
    <name type="scientific">marine sediment metagenome</name>
    <dbReference type="NCBI Taxonomy" id="412755"/>
    <lineage>
        <taxon>unclassified sequences</taxon>
        <taxon>metagenomes</taxon>
        <taxon>ecological metagenomes</taxon>
    </lineage>
</organism>